<accession>A0A8J3VID7</accession>
<dbReference type="EMBL" id="BONY01000047">
    <property type="protein sequence ID" value="GIH08289.1"/>
    <property type="molecule type" value="Genomic_DNA"/>
</dbReference>
<dbReference type="AlphaFoldDB" id="A0A8J3VID7"/>
<name>A0A8J3VID7_9ACTN</name>
<evidence type="ECO:0000313" key="2">
    <source>
        <dbReference type="Proteomes" id="UP000612899"/>
    </source>
</evidence>
<reference evidence="1" key="1">
    <citation type="submission" date="2021-01" db="EMBL/GenBank/DDBJ databases">
        <title>Whole genome shotgun sequence of Rhizocola hellebori NBRC 109834.</title>
        <authorList>
            <person name="Komaki H."/>
            <person name="Tamura T."/>
        </authorList>
    </citation>
    <scope>NUCLEOTIDE SEQUENCE</scope>
    <source>
        <strain evidence="1">NBRC 109834</strain>
    </source>
</reference>
<protein>
    <submittedName>
        <fullName evidence="1">Uncharacterized protein</fullName>
    </submittedName>
</protein>
<proteinExistence type="predicted"/>
<dbReference type="Proteomes" id="UP000612899">
    <property type="component" value="Unassembled WGS sequence"/>
</dbReference>
<gene>
    <name evidence="1" type="ORF">Rhe02_63560</name>
</gene>
<evidence type="ECO:0000313" key="1">
    <source>
        <dbReference type="EMBL" id="GIH08289.1"/>
    </source>
</evidence>
<keyword evidence="2" id="KW-1185">Reference proteome</keyword>
<comment type="caution">
    <text evidence="1">The sequence shown here is derived from an EMBL/GenBank/DDBJ whole genome shotgun (WGS) entry which is preliminary data.</text>
</comment>
<sequence>MSGRWRRIKGGLPNVLVGAQLVRVRRSIAGCDELRGYVLAWSPRWTLMADVDDEIYLNGWVAFRTKHLEALETSGSKERFIQKALSLRDQWPPRLPDPPIALGSTRELLLSTAKYPLTTLLVEECDPQVAYIGVPQAIGQKSLSLREISPSAKWSKTLTRYRYRDLTRIEVGAKYEDALFSVAGPPRAHGKHSGSA</sequence>
<organism evidence="1 2">
    <name type="scientific">Rhizocola hellebori</name>
    <dbReference type="NCBI Taxonomy" id="1392758"/>
    <lineage>
        <taxon>Bacteria</taxon>
        <taxon>Bacillati</taxon>
        <taxon>Actinomycetota</taxon>
        <taxon>Actinomycetes</taxon>
        <taxon>Micromonosporales</taxon>
        <taxon>Micromonosporaceae</taxon>
        <taxon>Rhizocola</taxon>
    </lineage>
</organism>